<sequence length="231" mass="25447">MRLPATAMLAPSVPAGQSAAPESLRDRLAWPYATGSRRLSAASPASHVRQRLAAHRKQRSRLGLDTAPWSDCHSAIALPRMRTLAQPDARYSACPGALAHARVFAVAGRGSNACSRHVLVDQPHNSRNSRHMQLVISKHLQQASPARHRQSRPPAGQKASHAAVSRRLDAQAQTTSASMMERDRRVMEMDTGECCFLSIRHLHHHHRAFSTHNPRNPRSCPALPMAPVHRT</sequence>
<dbReference type="AlphaFoldDB" id="A0A1Y1WF96"/>
<organism evidence="2 3">
    <name type="scientific">Linderina pennispora</name>
    <dbReference type="NCBI Taxonomy" id="61395"/>
    <lineage>
        <taxon>Eukaryota</taxon>
        <taxon>Fungi</taxon>
        <taxon>Fungi incertae sedis</taxon>
        <taxon>Zoopagomycota</taxon>
        <taxon>Kickxellomycotina</taxon>
        <taxon>Kickxellomycetes</taxon>
        <taxon>Kickxellales</taxon>
        <taxon>Kickxellaceae</taxon>
        <taxon>Linderina</taxon>
    </lineage>
</organism>
<proteinExistence type="predicted"/>
<dbReference type="RefSeq" id="XP_040745655.1">
    <property type="nucleotide sequence ID" value="XM_040883100.1"/>
</dbReference>
<feature type="region of interest" description="Disordered" evidence="1">
    <location>
        <begin position="209"/>
        <end position="231"/>
    </location>
</feature>
<accession>A0A1Y1WF96</accession>
<feature type="region of interest" description="Disordered" evidence="1">
    <location>
        <begin position="1"/>
        <end position="20"/>
    </location>
</feature>
<dbReference type="EMBL" id="MCFD01000003">
    <property type="protein sequence ID" value="ORX72231.1"/>
    <property type="molecule type" value="Genomic_DNA"/>
</dbReference>
<evidence type="ECO:0000313" key="2">
    <source>
        <dbReference type="EMBL" id="ORX72231.1"/>
    </source>
</evidence>
<comment type="caution">
    <text evidence="2">The sequence shown here is derived from an EMBL/GenBank/DDBJ whole genome shotgun (WGS) entry which is preliminary data.</text>
</comment>
<protein>
    <submittedName>
        <fullName evidence="2">Uncharacterized protein</fullName>
    </submittedName>
</protein>
<gene>
    <name evidence="2" type="ORF">DL89DRAFT_110420</name>
</gene>
<evidence type="ECO:0000256" key="1">
    <source>
        <dbReference type="SAM" id="MobiDB-lite"/>
    </source>
</evidence>
<keyword evidence="3" id="KW-1185">Reference proteome</keyword>
<name>A0A1Y1WF96_9FUNG</name>
<reference evidence="2 3" key="1">
    <citation type="submission" date="2016-07" db="EMBL/GenBank/DDBJ databases">
        <title>Pervasive Adenine N6-methylation of Active Genes in Fungi.</title>
        <authorList>
            <consortium name="DOE Joint Genome Institute"/>
            <person name="Mondo S.J."/>
            <person name="Dannebaum R.O."/>
            <person name="Kuo R.C."/>
            <person name="Labutti K."/>
            <person name="Haridas S."/>
            <person name="Kuo A."/>
            <person name="Salamov A."/>
            <person name="Ahrendt S.R."/>
            <person name="Lipzen A."/>
            <person name="Sullivan W."/>
            <person name="Andreopoulos W.B."/>
            <person name="Clum A."/>
            <person name="Lindquist E."/>
            <person name="Daum C."/>
            <person name="Ramamoorthy G.K."/>
            <person name="Gryganskyi A."/>
            <person name="Culley D."/>
            <person name="Magnuson J.K."/>
            <person name="James T.Y."/>
            <person name="O'Malley M.A."/>
            <person name="Stajich J.E."/>
            <person name="Spatafora J.W."/>
            <person name="Visel A."/>
            <person name="Grigoriev I.V."/>
        </authorList>
    </citation>
    <scope>NUCLEOTIDE SEQUENCE [LARGE SCALE GENOMIC DNA]</scope>
    <source>
        <strain evidence="2 3">ATCC 12442</strain>
    </source>
</reference>
<feature type="region of interest" description="Disordered" evidence="1">
    <location>
        <begin position="140"/>
        <end position="179"/>
    </location>
</feature>
<evidence type="ECO:0000313" key="3">
    <source>
        <dbReference type="Proteomes" id="UP000193922"/>
    </source>
</evidence>
<dbReference type="GeneID" id="63799748"/>
<dbReference type="Proteomes" id="UP000193922">
    <property type="component" value="Unassembled WGS sequence"/>
</dbReference>